<dbReference type="InterPro" id="IPR002024">
    <property type="entry name" value="Bacterioferritin"/>
</dbReference>
<dbReference type="PANTHER" id="PTHR30295">
    <property type="entry name" value="BACTERIOFERRITIN"/>
    <property type="match status" value="1"/>
</dbReference>
<accession>A0A561TLS9</accession>
<dbReference type="FunFam" id="1.20.1260.10:FF:000005">
    <property type="entry name" value="Bacterioferritin"/>
    <property type="match status" value="1"/>
</dbReference>
<dbReference type="Gene3D" id="1.20.1260.10">
    <property type="match status" value="1"/>
</dbReference>
<feature type="binding site" evidence="10">
    <location>
        <position position="51"/>
    </location>
    <ligand>
        <name>Fe cation</name>
        <dbReference type="ChEBI" id="CHEBI:24875"/>
        <label>1</label>
    </ligand>
</feature>
<name>A0A561TLS9_9ACTN</name>
<dbReference type="Proteomes" id="UP000316603">
    <property type="component" value="Unassembled WGS sequence"/>
</dbReference>
<dbReference type="EC" id="1.16.3.1" evidence="9"/>
<feature type="binding site" description="axial binding residue" evidence="10">
    <location>
        <position position="52"/>
    </location>
    <ligand>
        <name>heme b</name>
        <dbReference type="ChEBI" id="CHEBI:60344"/>
        <note>ligand shared between dimeric partners</note>
    </ligand>
    <ligandPart>
        <name>Fe</name>
        <dbReference type="ChEBI" id="CHEBI:18248"/>
    </ligandPart>
</feature>
<feature type="binding site" evidence="10">
    <location>
        <position position="127"/>
    </location>
    <ligand>
        <name>Fe cation</name>
        <dbReference type="ChEBI" id="CHEBI:24875"/>
        <label>2</label>
    </ligand>
</feature>
<keyword evidence="5 9" id="KW-0479">Metal-binding</keyword>
<evidence type="ECO:0000256" key="3">
    <source>
        <dbReference type="ARBA" id="ARBA00022434"/>
    </source>
</evidence>
<dbReference type="Pfam" id="PF00210">
    <property type="entry name" value="Ferritin"/>
    <property type="match status" value="1"/>
</dbReference>
<evidence type="ECO:0000313" key="14">
    <source>
        <dbReference type="Proteomes" id="UP000316603"/>
    </source>
</evidence>
<feature type="binding site" evidence="10">
    <location>
        <position position="130"/>
    </location>
    <ligand>
        <name>Fe cation</name>
        <dbReference type="ChEBI" id="CHEBI:24875"/>
        <label>2</label>
    </ligand>
</feature>
<dbReference type="GO" id="GO:0005829">
    <property type="term" value="C:cytosol"/>
    <property type="evidence" value="ECO:0007669"/>
    <property type="project" value="TreeGrafter"/>
</dbReference>
<gene>
    <name evidence="13" type="ORF">FHX78_115134</name>
</gene>
<dbReference type="CDD" id="cd00907">
    <property type="entry name" value="Bacterioferritin"/>
    <property type="match status" value="1"/>
</dbReference>
<feature type="binding site" evidence="10">
    <location>
        <position position="18"/>
    </location>
    <ligand>
        <name>Fe cation</name>
        <dbReference type="ChEBI" id="CHEBI:24875"/>
        <label>1</label>
    </ligand>
</feature>
<reference evidence="13 14" key="1">
    <citation type="submission" date="2019-06" db="EMBL/GenBank/DDBJ databases">
        <title>Sequencing the genomes of 1000 actinobacteria strains.</title>
        <authorList>
            <person name="Klenk H.-P."/>
        </authorList>
    </citation>
    <scope>NUCLEOTIDE SEQUENCE [LARGE SCALE GENOMIC DNA]</scope>
    <source>
        <strain evidence="13 14">DSM 41695</strain>
    </source>
</reference>
<comment type="caution">
    <text evidence="13">The sequence shown here is derived from an EMBL/GenBank/DDBJ whole genome shotgun (WGS) entry which is preliminary data.</text>
</comment>
<proteinExistence type="inferred from homology"/>
<comment type="catalytic activity">
    <reaction evidence="8 9">
        <text>4 Fe(2+) + O2 + 4 H(+) = 4 Fe(3+) + 2 H2O</text>
        <dbReference type="Rhea" id="RHEA:11148"/>
        <dbReference type="ChEBI" id="CHEBI:15377"/>
        <dbReference type="ChEBI" id="CHEBI:15378"/>
        <dbReference type="ChEBI" id="CHEBI:15379"/>
        <dbReference type="ChEBI" id="CHEBI:29033"/>
        <dbReference type="ChEBI" id="CHEBI:29034"/>
        <dbReference type="EC" id="1.16.3.1"/>
    </reaction>
</comment>
<dbReference type="PROSITE" id="PS50905">
    <property type="entry name" value="FERRITIN_LIKE"/>
    <property type="match status" value="1"/>
</dbReference>
<evidence type="ECO:0000256" key="8">
    <source>
        <dbReference type="ARBA" id="ARBA00047990"/>
    </source>
</evidence>
<protein>
    <recommendedName>
        <fullName evidence="9 11">Bacterioferritin</fullName>
        <ecNumber evidence="9">1.16.3.1</ecNumber>
    </recommendedName>
</protein>
<dbReference type="EMBL" id="VIWV01000001">
    <property type="protein sequence ID" value="TWF88115.1"/>
    <property type="molecule type" value="Genomic_DNA"/>
</dbReference>
<dbReference type="PRINTS" id="PR00601">
    <property type="entry name" value="BACFERRITIN"/>
</dbReference>
<feature type="binding site" evidence="10">
    <location>
        <position position="127"/>
    </location>
    <ligand>
        <name>Fe cation</name>
        <dbReference type="ChEBI" id="CHEBI:24875"/>
        <label>1</label>
    </ligand>
</feature>
<evidence type="ECO:0000256" key="5">
    <source>
        <dbReference type="ARBA" id="ARBA00022723"/>
    </source>
</evidence>
<dbReference type="NCBIfam" id="TIGR00754">
    <property type="entry name" value="bfr"/>
    <property type="match status" value="1"/>
</dbReference>
<keyword evidence="6 9" id="KW-0408">Iron</keyword>
<organism evidence="13 14">
    <name type="scientific">Streptomyces capillispiralis</name>
    <dbReference type="NCBI Taxonomy" id="68182"/>
    <lineage>
        <taxon>Bacteria</taxon>
        <taxon>Bacillati</taxon>
        <taxon>Actinomycetota</taxon>
        <taxon>Actinomycetes</taxon>
        <taxon>Kitasatosporales</taxon>
        <taxon>Streptomycetaceae</taxon>
        <taxon>Streptomyces</taxon>
    </lineage>
</organism>
<dbReference type="GO" id="GO:0004322">
    <property type="term" value="F:ferroxidase activity"/>
    <property type="evidence" value="ECO:0007669"/>
    <property type="project" value="UniProtKB-EC"/>
</dbReference>
<evidence type="ECO:0000256" key="10">
    <source>
        <dbReference type="PIRSR" id="PIRSR002560-1"/>
    </source>
</evidence>
<evidence type="ECO:0000256" key="9">
    <source>
        <dbReference type="PIRNR" id="PIRNR002560"/>
    </source>
</evidence>
<dbReference type="OrthoDB" id="9800505at2"/>
<feature type="binding site" evidence="10">
    <location>
        <position position="54"/>
    </location>
    <ligand>
        <name>Fe cation</name>
        <dbReference type="ChEBI" id="CHEBI:24875"/>
        <label>1</label>
    </ligand>
</feature>
<dbReference type="PROSITE" id="PS00549">
    <property type="entry name" value="BACTERIOFERRITIN"/>
    <property type="match status" value="1"/>
</dbReference>
<feature type="binding site" evidence="10">
    <location>
        <position position="51"/>
    </location>
    <ligand>
        <name>Fe cation</name>
        <dbReference type="ChEBI" id="CHEBI:24875"/>
        <label>2</label>
    </ligand>
</feature>
<dbReference type="RefSeq" id="WP_145869799.1">
    <property type="nucleotide sequence ID" value="NZ_BNCE01000016.1"/>
</dbReference>
<keyword evidence="14" id="KW-1185">Reference proteome</keyword>
<comment type="subunit">
    <text evidence="2">Homooligomer of 24 subunits, arranged as 12 dimers, that are packed together to form an approximately spherical molecule with a central cavity, in which large amounts of iron can be deposited.</text>
</comment>
<comment type="similarity">
    <text evidence="9 11">Belongs to the bacterioferritin family.</text>
</comment>
<dbReference type="SUPFAM" id="SSF47240">
    <property type="entry name" value="Ferritin-like"/>
    <property type="match status" value="1"/>
</dbReference>
<feature type="domain" description="Ferritin-like diiron" evidence="12">
    <location>
        <begin position="1"/>
        <end position="145"/>
    </location>
</feature>
<evidence type="ECO:0000256" key="2">
    <source>
        <dbReference type="ARBA" id="ARBA00011637"/>
    </source>
</evidence>
<evidence type="ECO:0000256" key="4">
    <source>
        <dbReference type="ARBA" id="ARBA00022617"/>
    </source>
</evidence>
<evidence type="ECO:0000256" key="1">
    <source>
        <dbReference type="ARBA" id="ARBA00001970"/>
    </source>
</evidence>
<dbReference type="PIRSF" id="PIRSF002560">
    <property type="entry name" value="Bacterioferritin"/>
    <property type="match status" value="1"/>
</dbReference>
<comment type="function">
    <text evidence="9">Iron-storage protein, whose ferroxidase center binds Fe(2+), oxidizes it using dioxygen to Fe(3+), and participates in the subsequent Fe(3+) oxide mineral core formation within the central cavity of the BFR protein shell.</text>
</comment>
<dbReference type="InterPro" id="IPR009040">
    <property type="entry name" value="Ferritin-like_diiron"/>
</dbReference>
<evidence type="ECO:0000256" key="7">
    <source>
        <dbReference type="ARBA" id="ARBA00036243"/>
    </source>
</evidence>
<dbReference type="InterPro" id="IPR009078">
    <property type="entry name" value="Ferritin-like_SF"/>
</dbReference>
<dbReference type="GO" id="GO:0020037">
    <property type="term" value="F:heme binding"/>
    <property type="evidence" value="ECO:0007669"/>
    <property type="project" value="TreeGrafter"/>
</dbReference>
<dbReference type="GO" id="GO:0006879">
    <property type="term" value="P:intracellular iron ion homeostasis"/>
    <property type="evidence" value="ECO:0007669"/>
    <property type="project" value="UniProtKB-KW"/>
</dbReference>
<dbReference type="InterPro" id="IPR012347">
    <property type="entry name" value="Ferritin-like"/>
</dbReference>
<comment type="catalytic activity">
    <reaction evidence="7">
        <text>Fe(2+)(in) = Fe(2+)(out)</text>
        <dbReference type="Rhea" id="RHEA:28486"/>
        <dbReference type="ChEBI" id="CHEBI:29033"/>
    </reaction>
</comment>
<evidence type="ECO:0000313" key="13">
    <source>
        <dbReference type="EMBL" id="TWF88115.1"/>
    </source>
</evidence>
<feature type="binding site" evidence="10">
    <location>
        <position position="94"/>
    </location>
    <ligand>
        <name>Fe cation</name>
        <dbReference type="ChEBI" id="CHEBI:24875"/>
        <label>2</label>
    </ligand>
</feature>
<dbReference type="GO" id="GO:0006826">
    <property type="term" value="P:iron ion transport"/>
    <property type="evidence" value="ECO:0007669"/>
    <property type="project" value="InterPro"/>
</dbReference>
<dbReference type="PANTHER" id="PTHR30295:SF0">
    <property type="entry name" value="BACTERIOFERRITIN"/>
    <property type="match status" value="1"/>
</dbReference>
<comment type="cofactor">
    <cofactor evidence="1">
        <name>heme b</name>
        <dbReference type="ChEBI" id="CHEBI:60344"/>
    </cofactor>
</comment>
<dbReference type="GO" id="GO:0008199">
    <property type="term" value="F:ferric iron binding"/>
    <property type="evidence" value="ECO:0007669"/>
    <property type="project" value="InterPro"/>
</dbReference>
<evidence type="ECO:0000256" key="6">
    <source>
        <dbReference type="ARBA" id="ARBA00023004"/>
    </source>
</evidence>
<dbReference type="InterPro" id="IPR008331">
    <property type="entry name" value="Ferritin_DPS_dom"/>
</dbReference>
<evidence type="ECO:0000256" key="11">
    <source>
        <dbReference type="RuleBase" id="RU000623"/>
    </source>
</evidence>
<evidence type="ECO:0000259" key="12">
    <source>
        <dbReference type="PROSITE" id="PS50905"/>
    </source>
</evidence>
<keyword evidence="3 9" id="KW-0409">Iron storage</keyword>
<sequence length="172" mass="19731">MQGDPEVIEFLNEQLTAELTAINQYFLHSKLQDHKGWTKLAQYTRAESFDEMRHAEVLTDRILLLDGLPNYQRLFHVRVGQTVTEMFQADREIELEAIDRLRRGVEVMRNKNDITSANIFEAILADEEHHIDYLDTQLELIEKLGEALYLSTVVEQSQPDASGPGTSGFSTH</sequence>
<feature type="binding site" evidence="10">
    <location>
        <position position="50"/>
    </location>
    <ligand>
        <name>Fe cation</name>
        <dbReference type="ChEBI" id="CHEBI:24875"/>
        <label>3</label>
    </ligand>
</feature>
<keyword evidence="4 11" id="KW-0349">Heme</keyword>
<dbReference type="AlphaFoldDB" id="A0A561TLS9"/>